<organism evidence="11 13">
    <name type="scientific">Algoriphagus ratkowskyi</name>
    <dbReference type="NCBI Taxonomy" id="57028"/>
    <lineage>
        <taxon>Bacteria</taxon>
        <taxon>Pseudomonadati</taxon>
        <taxon>Bacteroidota</taxon>
        <taxon>Cytophagia</taxon>
        <taxon>Cytophagales</taxon>
        <taxon>Cyclobacteriaceae</taxon>
        <taxon>Algoriphagus</taxon>
    </lineage>
</organism>
<evidence type="ECO:0000256" key="6">
    <source>
        <dbReference type="ARBA" id="ARBA00023016"/>
    </source>
</evidence>
<dbReference type="FunFam" id="2.60.34.10:FF:000014">
    <property type="entry name" value="Chaperone protein DnaK HSP70"/>
    <property type="match status" value="1"/>
</dbReference>
<dbReference type="Gene3D" id="1.20.1270.10">
    <property type="match status" value="1"/>
</dbReference>
<dbReference type="InterPro" id="IPR018181">
    <property type="entry name" value="Heat_shock_70_CS"/>
</dbReference>
<dbReference type="PROSITE" id="PS00329">
    <property type="entry name" value="HSP70_2"/>
    <property type="match status" value="1"/>
</dbReference>
<dbReference type="GO" id="GO:0140662">
    <property type="term" value="F:ATP-dependent protein folding chaperone"/>
    <property type="evidence" value="ECO:0007669"/>
    <property type="project" value="InterPro"/>
</dbReference>
<dbReference type="SUPFAM" id="SSF100934">
    <property type="entry name" value="Heat shock protein 70kD (HSP70), C-terminal subdomain"/>
    <property type="match status" value="1"/>
</dbReference>
<dbReference type="NCBIfam" id="NF003520">
    <property type="entry name" value="PRK05183.1"/>
    <property type="match status" value="1"/>
</dbReference>
<dbReference type="Proteomes" id="UP000321927">
    <property type="component" value="Unassembled WGS sequence"/>
</dbReference>
<dbReference type="HAMAP" id="MF_00332">
    <property type="entry name" value="DnaK"/>
    <property type="match status" value="1"/>
</dbReference>
<dbReference type="GO" id="GO:0051082">
    <property type="term" value="F:unfolded protein binding"/>
    <property type="evidence" value="ECO:0007669"/>
    <property type="project" value="InterPro"/>
</dbReference>
<dbReference type="SUPFAM" id="SSF53067">
    <property type="entry name" value="Actin-like ATPase domain"/>
    <property type="match status" value="2"/>
</dbReference>
<sequence length="641" mass="69073">MGKIIGIDLGTTNSCVAVMEGNEPVVIQNSEGRRTTPSIVAFLDNGNGERKVGDPAKRQAITNPTNTISSVKRFMGKKFSEITEEKKHAPYKVEKGTNDTVVVRIGDRTYTPQELSAMILQKMKATAEDFLGQTVTEAVITVPAYFNDSERQATKEAGQIAGLEVKRIINEPTAAALAYGMDKKHMDMKIAVYDLGGGTFDISILELGDGIFEVKSTNGDVHLGGDDFDQVVMNWLAEEFKSEEQIDLRQDPMALQRLKEASEKAKIELSSSASTEINLPYITATQTGPKHLVRTLSRSKFEQLTEDLVRRSMEPCKKALADAGMTPSDIDEVILVGGSTRIPKIQEEVEKFFGKKPSKGVNPDEVVAIGAAIQGGVLTGEVKDVLLLDVTPLSLGIETMGGVLTKLIESNTTIPTKKSETFSTASDNQPAVDIHVLQGERAMAKDNRSIGRFQLSDIPPAQRGVPQIEVTFDIDANGILNVSAKDKGTGKEQKIKIEASSGLSQEEIDRMKSEAEANAASDKIEKEKIDKLNQADSLVFQTEKQLKEYGDKLSEGNKTAIAAALETLKVAHQSQNIEGIDLAMEGLNKAWEAASTEMYNAAGADGAAAPGSDPNASAGSADAGDGVSDVDYEEVSEEEKK</sequence>
<dbReference type="FunFam" id="1.20.1270.10:FF:000001">
    <property type="entry name" value="Molecular chaperone DnaK"/>
    <property type="match status" value="1"/>
</dbReference>
<evidence type="ECO:0000313" key="13">
    <source>
        <dbReference type="Proteomes" id="UP000249115"/>
    </source>
</evidence>
<dbReference type="Gene3D" id="3.90.640.10">
    <property type="entry name" value="Actin, Chain A, domain 4"/>
    <property type="match status" value="1"/>
</dbReference>
<evidence type="ECO:0000256" key="2">
    <source>
        <dbReference type="ARBA" id="ARBA00014415"/>
    </source>
</evidence>
<proteinExistence type="evidence at transcript level"/>
<evidence type="ECO:0000256" key="7">
    <source>
        <dbReference type="ARBA" id="ARBA00023186"/>
    </source>
</evidence>
<dbReference type="EMBL" id="VORV01000016">
    <property type="protein sequence ID" value="TXD76035.1"/>
    <property type="molecule type" value="Genomic_DNA"/>
</dbReference>
<evidence type="ECO:0000256" key="1">
    <source>
        <dbReference type="ARBA" id="ARBA00007381"/>
    </source>
</evidence>
<dbReference type="PANTHER" id="PTHR19375">
    <property type="entry name" value="HEAT SHOCK PROTEIN 70KDA"/>
    <property type="match status" value="1"/>
</dbReference>
<evidence type="ECO:0000313" key="12">
    <source>
        <dbReference type="EMBL" id="TXD76035.1"/>
    </source>
</evidence>
<evidence type="ECO:0000313" key="11">
    <source>
        <dbReference type="EMBL" id="PZX51829.1"/>
    </source>
</evidence>
<dbReference type="Pfam" id="PF00012">
    <property type="entry name" value="HSP70"/>
    <property type="match status" value="1"/>
</dbReference>
<name>A0A2W7RCE1_9BACT</name>
<dbReference type="PROSITE" id="PS00297">
    <property type="entry name" value="HSP70_1"/>
    <property type="match status" value="1"/>
</dbReference>
<keyword evidence="6 8" id="KW-0346">Stress response</keyword>
<comment type="similarity">
    <text evidence="1 8 9">Belongs to the heat shock protein 70 family.</text>
</comment>
<comment type="induction">
    <text evidence="8">By stress conditions e.g. heat shock.</text>
</comment>
<feature type="region of interest" description="Disordered" evidence="10">
    <location>
        <begin position="603"/>
        <end position="641"/>
    </location>
</feature>
<dbReference type="FunFam" id="3.90.640.10:FF:000003">
    <property type="entry name" value="Molecular chaperone DnaK"/>
    <property type="match status" value="1"/>
</dbReference>
<dbReference type="SUPFAM" id="SSF100920">
    <property type="entry name" value="Heat shock protein 70kD (HSP70), peptide-binding domain"/>
    <property type="match status" value="1"/>
</dbReference>
<comment type="caution">
    <text evidence="11">The sequence shown here is derived from an EMBL/GenBank/DDBJ whole genome shotgun (WGS) entry which is preliminary data.</text>
</comment>
<dbReference type="CDD" id="cd10234">
    <property type="entry name" value="ASKHA_NBD_HSP70_DnaK-like"/>
    <property type="match status" value="1"/>
</dbReference>
<keyword evidence="7 8" id="KW-0143">Chaperone</keyword>
<feature type="modified residue" description="Phosphothreonine; by autocatalysis" evidence="8">
    <location>
        <position position="199"/>
    </location>
</feature>
<accession>A0A2W7RCE1</accession>
<dbReference type="InterPro" id="IPR043129">
    <property type="entry name" value="ATPase_NBD"/>
</dbReference>
<dbReference type="OrthoDB" id="9766019at2"/>
<evidence type="ECO:0000256" key="10">
    <source>
        <dbReference type="SAM" id="MobiDB-lite"/>
    </source>
</evidence>
<evidence type="ECO:0000256" key="9">
    <source>
        <dbReference type="RuleBase" id="RU003322"/>
    </source>
</evidence>
<protein>
    <recommendedName>
        <fullName evidence="2 8">Chaperone protein DnaK</fullName>
    </recommendedName>
    <alternativeName>
        <fullName evidence="8">HSP70</fullName>
    </alternativeName>
    <alternativeName>
        <fullName evidence="8">Heat shock 70 kDa protein</fullName>
    </alternativeName>
    <alternativeName>
        <fullName evidence="8">Heat shock protein 70</fullName>
    </alternativeName>
</protein>
<dbReference type="Gene3D" id="3.30.420.40">
    <property type="match status" value="2"/>
</dbReference>
<dbReference type="GO" id="GO:0005524">
    <property type="term" value="F:ATP binding"/>
    <property type="evidence" value="ECO:0007669"/>
    <property type="project" value="UniProtKB-UniRule"/>
</dbReference>
<comment type="function">
    <text evidence="8">Acts as a chaperone.</text>
</comment>
<dbReference type="PRINTS" id="PR00301">
    <property type="entry name" value="HEATSHOCK70"/>
</dbReference>
<dbReference type="RefSeq" id="WP_086502846.1">
    <property type="nucleotide sequence ID" value="NZ_MSSV01000021.1"/>
</dbReference>
<dbReference type="NCBIfam" id="NF001413">
    <property type="entry name" value="PRK00290.1"/>
    <property type="match status" value="1"/>
</dbReference>
<dbReference type="Proteomes" id="UP000249115">
    <property type="component" value="Unassembled WGS sequence"/>
</dbReference>
<evidence type="ECO:0000256" key="5">
    <source>
        <dbReference type="ARBA" id="ARBA00022840"/>
    </source>
</evidence>
<keyword evidence="14" id="KW-1185">Reference proteome</keyword>
<dbReference type="InterPro" id="IPR013126">
    <property type="entry name" value="Hsp_70_fam"/>
</dbReference>
<dbReference type="InterPro" id="IPR029048">
    <property type="entry name" value="HSP70_C_sf"/>
</dbReference>
<dbReference type="PROSITE" id="PS01036">
    <property type="entry name" value="HSP70_3"/>
    <property type="match status" value="1"/>
</dbReference>
<evidence type="ECO:0000256" key="3">
    <source>
        <dbReference type="ARBA" id="ARBA00022553"/>
    </source>
</evidence>
<dbReference type="Gene3D" id="2.60.34.10">
    <property type="entry name" value="Substrate Binding Domain Of DNAk, Chain A, domain 1"/>
    <property type="match status" value="1"/>
</dbReference>
<dbReference type="AlphaFoldDB" id="A0A2W7RCE1"/>
<dbReference type="FunFam" id="3.30.420.40:FF:000004">
    <property type="entry name" value="Molecular chaperone DnaK"/>
    <property type="match status" value="1"/>
</dbReference>
<keyword evidence="5 8" id="KW-0067">ATP-binding</keyword>
<feature type="compositionally biased region" description="Acidic residues" evidence="10">
    <location>
        <begin position="628"/>
        <end position="641"/>
    </location>
</feature>
<gene>
    <name evidence="8 12" type="primary">dnaK</name>
    <name evidence="12" type="ORF">ESW18_18230</name>
    <name evidence="11" type="ORF">LV84_03587</name>
</gene>
<keyword evidence="3 8" id="KW-0597">Phosphoprotein</keyword>
<feature type="compositionally biased region" description="Low complexity" evidence="10">
    <location>
        <begin position="603"/>
        <end position="627"/>
    </location>
</feature>
<reference evidence="12 14" key="2">
    <citation type="submission" date="2019-08" db="EMBL/GenBank/DDBJ databases">
        <title>Genome of Algoriphagus ratkowskyi IC026.</title>
        <authorList>
            <person name="Bowman J.P."/>
        </authorList>
    </citation>
    <scope>NUCLEOTIDE SEQUENCE [LARGE SCALE GENOMIC DNA]</scope>
    <source>
        <strain evidence="12 14">IC026</strain>
    </source>
</reference>
<dbReference type="InterPro" id="IPR012725">
    <property type="entry name" value="Chaperone_DnaK"/>
</dbReference>
<dbReference type="EMBL" id="QKZU01000017">
    <property type="protein sequence ID" value="PZX51829.1"/>
    <property type="molecule type" value="Genomic_DNA"/>
</dbReference>
<keyword evidence="4 8" id="KW-0547">Nucleotide-binding</keyword>
<dbReference type="NCBIfam" id="TIGR02350">
    <property type="entry name" value="prok_dnaK"/>
    <property type="match status" value="1"/>
</dbReference>
<reference evidence="11 13" key="1">
    <citation type="submission" date="2018-06" db="EMBL/GenBank/DDBJ databases">
        <title>Genomic Encyclopedia of Archaeal and Bacterial Type Strains, Phase II (KMG-II): from individual species to whole genera.</title>
        <authorList>
            <person name="Goeker M."/>
        </authorList>
    </citation>
    <scope>NUCLEOTIDE SEQUENCE [LARGE SCALE GENOMIC DNA]</scope>
    <source>
        <strain evidence="11 13">DSM 22686</strain>
    </source>
</reference>
<evidence type="ECO:0000256" key="8">
    <source>
        <dbReference type="HAMAP-Rule" id="MF_00332"/>
    </source>
</evidence>
<evidence type="ECO:0000256" key="4">
    <source>
        <dbReference type="ARBA" id="ARBA00022741"/>
    </source>
</evidence>
<dbReference type="InterPro" id="IPR029047">
    <property type="entry name" value="HSP70_peptide-bd_sf"/>
</dbReference>
<evidence type="ECO:0000313" key="14">
    <source>
        <dbReference type="Proteomes" id="UP000321927"/>
    </source>
</evidence>